<dbReference type="Gene3D" id="3.40.50.1820">
    <property type="entry name" value="alpha/beta hydrolase"/>
    <property type="match status" value="1"/>
</dbReference>
<evidence type="ECO:0000313" key="2">
    <source>
        <dbReference type="Proteomes" id="UP000184130"/>
    </source>
</evidence>
<organism evidence="1 2">
    <name type="scientific">Xylanibacter ruminicola</name>
    <name type="common">Prevotella ruminicola</name>
    <dbReference type="NCBI Taxonomy" id="839"/>
    <lineage>
        <taxon>Bacteria</taxon>
        <taxon>Pseudomonadati</taxon>
        <taxon>Bacteroidota</taxon>
        <taxon>Bacteroidia</taxon>
        <taxon>Bacteroidales</taxon>
        <taxon>Prevotellaceae</taxon>
        <taxon>Xylanibacter</taxon>
    </lineage>
</organism>
<reference evidence="1 2" key="1">
    <citation type="submission" date="2016-11" db="EMBL/GenBank/DDBJ databases">
        <authorList>
            <person name="Jaros S."/>
            <person name="Januszkiewicz K."/>
            <person name="Wedrychowicz H."/>
        </authorList>
    </citation>
    <scope>NUCLEOTIDE SEQUENCE [LARGE SCALE GENOMIC DNA]</scope>
    <source>
        <strain evidence="1 2">KHT3</strain>
    </source>
</reference>
<sequence>MRTVRWILAGVFSAICYTQVVAQIVPKLLSDNKVEFTVKAPEAQKVQVDLCGTKYDMIKGADGIWKVTSNSQVPGFHYYSLIIDGVSVADPASPSFYGCGRWSSAIDVPEAGMDDFEVQAVPHGQVRIMHYYSEVDKAWRPLMVYTPAGYDEGKQKYPVVYIQHGGGEDHHGWMEQGRTAQIMDNLIAAGKAVPMIVVSANSNVRARNGGFGGGYSWQGMQNFRSELIDNVIPFVEKNFRVKKDRKSRAMCGLSMGGGQSFYIGLRSPEVFANVGVFSTGMFGGIAGAANIDLEKEVPGMLSDTKTFNRQLDVLFVSCGEQDPRISYTRDIVKKMRDGGVEVKFNSYPGDHEWQVWRKSLHEFAQYLFKK</sequence>
<gene>
    <name evidence="1" type="ORF">SAMN05216463_1293</name>
</gene>
<dbReference type="PANTHER" id="PTHR48098">
    <property type="entry name" value="ENTEROCHELIN ESTERASE-RELATED"/>
    <property type="match status" value="1"/>
</dbReference>
<dbReference type="AlphaFoldDB" id="A0A1M6YKJ9"/>
<dbReference type="SUPFAM" id="SSF53474">
    <property type="entry name" value="alpha/beta-Hydrolases"/>
    <property type="match status" value="1"/>
</dbReference>
<dbReference type="InterPro" id="IPR029058">
    <property type="entry name" value="AB_hydrolase_fold"/>
</dbReference>
<dbReference type="EMBL" id="FRBD01000029">
    <property type="protein sequence ID" value="SHL18585.1"/>
    <property type="molecule type" value="Genomic_DNA"/>
</dbReference>
<protein>
    <submittedName>
        <fullName evidence="1">Enterochelin esterase</fullName>
    </submittedName>
</protein>
<dbReference type="Proteomes" id="UP000184130">
    <property type="component" value="Unassembled WGS sequence"/>
</dbReference>
<dbReference type="InterPro" id="IPR013783">
    <property type="entry name" value="Ig-like_fold"/>
</dbReference>
<dbReference type="SUPFAM" id="SSF81296">
    <property type="entry name" value="E set domains"/>
    <property type="match status" value="1"/>
</dbReference>
<dbReference type="CDD" id="cd02858">
    <property type="entry name" value="E_set_Esterase_N"/>
    <property type="match status" value="1"/>
</dbReference>
<name>A0A1M6YKJ9_XYLRU</name>
<dbReference type="InterPro" id="IPR014756">
    <property type="entry name" value="Ig_E-set"/>
</dbReference>
<dbReference type="OrthoDB" id="9803578at2"/>
<dbReference type="Gene3D" id="2.60.40.10">
    <property type="entry name" value="Immunoglobulins"/>
    <property type="match status" value="1"/>
</dbReference>
<dbReference type="PANTHER" id="PTHR48098:SF1">
    <property type="entry name" value="DIACYLGLYCEROL ACYLTRANSFERASE_MYCOLYLTRANSFERASE AG85A"/>
    <property type="match status" value="1"/>
</dbReference>
<proteinExistence type="predicted"/>
<dbReference type="InterPro" id="IPR050583">
    <property type="entry name" value="Mycobacterial_A85_antigen"/>
</dbReference>
<dbReference type="RefSeq" id="WP_073211165.1">
    <property type="nucleotide sequence ID" value="NZ_FRBD01000029.1"/>
</dbReference>
<dbReference type="Pfam" id="PF00756">
    <property type="entry name" value="Esterase"/>
    <property type="match status" value="1"/>
</dbReference>
<evidence type="ECO:0000313" key="1">
    <source>
        <dbReference type="EMBL" id="SHL18585.1"/>
    </source>
</evidence>
<accession>A0A1M6YKJ9</accession>
<dbReference type="InterPro" id="IPR000801">
    <property type="entry name" value="Esterase-like"/>
</dbReference>
<dbReference type="GO" id="GO:0016747">
    <property type="term" value="F:acyltransferase activity, transferring groups other than amino-acyl groups"/>
    <property type="evidence" value="ECO:0007669"/>
    <property type="project" value="TreeGrafter"/>
</dbReference>